<dbReference type="RefSeq" id="WP_153443248.1">
    <property type="nucleotide sequence ID" value="NZ_JACIGA010000005.1"/>
</dbReference>
<dbReference type="Pfam" id="PF13472">
    <property type="entry name" value="Lipase_GDSL_2"/>
    <property type="match status" value="1"/>
</dbReference>
<dbReference type="PANTHER" id="PTHR30383:SF5">
    <property type="entry name" value="SGNH HYDROLASE-TYPE ESTERASE DOMAIN-CONTAINING PROTEIN"/>
    <property type="match status" value="1"/>
</dbReference>
<organism evidence="2 3">
    <name type="scientific">Sinorhizobium terangae</name>
    <dbReference type="NCBI Taxonomy" id="110322"/>
    <lineage>
        <taxon>Bacteria</taxon>
        <taxon>Pseudomonadati</taxon>
        <taxon>Pseudomonadota</taxon>
        <taxon>Alphaproteobacteria</taxon>
        <taxon>Hyphomicrobiales</taxon>
        <taxon>Rhizobiaceae</taxon>
        <taxon>Sinorhizobium/Ensifer group</taxon>
        <taxon>Sinorhizobium</taxon>
    </lineage>
</organism>
<gene>
    <name evidence="2" type="ORF">GHK62_33200</name>
</gene>
<dbReference type="OrthoDB" id="7779280at2"/>
<dbReference type="InterPro" id="IPR013830">
    <property type="entry name" value="SGNH_hydro"/>
</dbReference>
<keyword evidence="3" id="KW-1185">Reference proteome</keyword>
<evidence type="ECO:0000259" key="1">
    <source>
        <dbReference type="Pfam" id="PF13472"/>
    </source>
</evidence>
<dbReference type="EMBL" id="WITC01000139">
    <property type="protein sequence ID" value="MQX19387.1"/>
    <property type="molecule type" value="Genomic_DNA"/>
</dbReference>
<comment type="caution">
    <text evidence="2">The sequence shown here is derived from an EMBL/GenBank/DDBJ whole genome shotgun (WGS) entry which is preliminary data.</text>
</comment>
<dbReference type="AlphaFoldDB" id="A0A6N7LNS2"/>
<feature type="domain" description="SGNH hydrolase-type esterase" evidence="1">
    <location>
        <begin position="325"/>
        <end position="500"/>
    </location>
</feature>
<dbReference type="InterPro" id="IPR051532">
    <property type="entry name" value="Ester_Hydrolysis_Enzymes"/>
</dbReference>
<dbReference type="Proteomes" id="UP000439983">
    <property type="component" value="Unassembled WGS sequence"/>
</dbReference>
<evidence type="ECO:0000313" key="3">
    <source>
        <dbReference type="Proteomes" id="UP000439983"/>
    </source>
</evidence>
<accession>A0A6N7LNS2</accession>
<protein>
    <recommendedName>
        <fullName evidence="1">SGNH hydrolase-type esterase domain-containing protein</fullName>
    </recommendedName>
</protein>
<evidence type="ECO:0000313" key="2">
    <source>
        <dbReference type="EMBL" id="MQX19387.1"/>
    </source>
</evidence>
<dbReference type="SUPFAM" id="SSF52266">
    <property type="entry name" value="SGNH hydrolase"/>
    <property type="match status" value="1"/>
</dbReference>
<dbReference type="GO" id="GO:0004622">
    <property type="term" value="F:phosphatidylcholine lysophospholipase activity"/>
    <property type="evidence" value="ECO:0007669"/>
    <property type="project" value="TreeGrafter"/>
</dbReference>
<proteinExistence type="predicted"/>
<name>A0A6N7LNS2_SINTE</name>
<dbReference type="InterPro" id="IPR036514">
    <property type="entry name" value="SGNH_hydro_sf"/>
</dbReference>
<reference evidence="2 3" key="1">
    <citation type="journal article" date="2013" name="Genome Biol.">
        <title>Comparative genomics of the core and accessory genomes of 48 Sinorhizobium strains comprising five genospecies.</title>
        <authorList>
            <person name="Sugawara M."/>
            <person name="Epstein B."/>
            <person name="Badgley B.D."/>
            <person name="Unno T."/>
            <person name="Xu L."/>
            <person name="Reese J."/>
            <person name="Gyaneshwar P."/>
            <person name="Denny R."/>
            <person name="Mudge J."/>
            <person name="Bharti A.K."/>
            <person name="Farmer A.D."/>
            <person name="May G.D."/>
            <person name="Woodward J.E."/>
            <person name="Medigue C."/>
            <person name="Vallenet D."/>
            <person name="Lajus A."/>
            <person name="Rouy Z."/>
            <person name="Martinez-Vaz B."/>
            <person name="Tiffin P."/>
            <person name="Young N.D."/>
            <person name="Sadowsky M.J."/>
        </authorList>
    </citation>
    <scope>NUCLEOTIDE SEQUENCE [LARGE SCALE GENOMIC DNA]</scope>
    <source>
        <strain evidence="2 3">USDA4894</strain>
    </source>
</reference>
<dbReference type="PANTHER" id="PTHR30383">
    <property type="entry name" value="THIOESTERASE 1/PROTEASE 1/LYSOPHOSPHOLIPASE L1"/>
    <property type="match status" value="1"/>
</dbReference>
<sequence>MSLFTKTAESVFAPYNSDGTPREIEPLDAQVWGTETERLITSFQAGGGIIFPDKATMDATLTYAANQMAWVMGDATVANNGIYRKIGASGSGSWVRMGDLPFPFIPATDVGAGTPNAIQATSSLPASESALIWVSVFEPNTGTPVTISFNGGAVLTIKTNAGNNPAAGGISGILLGRIVGNTFRLVSDQVSAAVLAAAEAAQAEAENARDTAVAAAGSLVVTRFATKADLEGMSVSSTAKSAWLAGYNTISDNKGGTYCRVNAQPSHGDWIRSTDRYRADGVIDATNGGYWERLIDERRRSDNAALLQFHKKRMQDGEAVRVLPFGDSLTAGTGADPGFAYPAQLWDMCKLYYKNTSIVFGNAGVGGNTSQQLISRYATDVTSFAPDIVILMVGMNDANPDAGISVETYEANLSRLVSMMKRDGYAVVMGDITPRKRMNNTGPQFVDVYRKACHRVAASHGVHLVPLNDIITDLVSSKNGYSFGDLTSDGIHYTNAGYELMAGAFLAYALATEPLNVRCGAQKDMLGSHVVPVGNAVVTYVKMEDNAVNSKEAATLRYTATDNASNLVIYLWVENYEYSDLVLYLTRERHATLTPSLLLTNLDIPGDTANTFTLGTNVGGGSTGRAISVPLRACRLRPGLNRINMRVTSTQTAEFAKFSVTPVPQDFYDLRGLFDERYSGANVPYSSEAGALDYNAVPVILGARMGIKAVKSGGGRTVLGRLETAPENASTWMSRYRIRGKMVDGLVLELGEQSNPGREHTPLVEYSFAKTSGTVWTVTATFRAAGGNIVITTVAVTVTNTNNDLTLTLFFNRTDTSLYLDSVTGSPITVPFALGPAFLVARNAGASDAVFNPPYRLGTGGYNTLVDGEEWIDFAASTFSTVIGGVKKSVALA</sequence>
<dbReference type="Gene3D" id="3.40.50.1110">
    <property type="entry name" value="SGNH hydrolase"/>
    <property type="match status" value="1"/>
</dbReference>